<dbReference type="Proteomes" id="UP000483820">
    <property type="component" value="Chromosome X"/>
</dbReference>
<dbReference type="Pfam" id="PF04089">
    <property type="entry name" value="BRICHOS"/>
    <property type="match status" value="1"/>
</dbReference>
<evidence type="ECO:0000256" key="6">
    <source>
        <dbReference type="ARBA" id="ARBA00023136"/>
    </source>
</evidence>
<dbReference type="PANTHER" id="PTHR10962">
    <property type="entry name" value="INTEGRAL TRANSMEMBRANE PROTEIN 2"/>
    <property type="match status" value="1"/>
</dbReference>
<dbReference type="EMBL" id="WUAV01000006">
    <property type="protein sequence ID" value="KAF1747959.1"/>
    <property type="molecule type" value="Genomic_DNA"/>
</dbReference>
<dbReference type="HOGENOM" id="CLU_906820_0_0_1"/>
<dbReference type="CTD" id="9822509"/>
<sequence>MTIFTKTETTDAEKKTVEGVKEDTPKQVVVCEADEEKHISNCGWVPMEGGNFDRPKEKRSSSFGPLSIIRLSPSPLARTPSPSPPDYENAVNARRMRRCTKLTFTLIAIFSFVILVSFFLYQQGLISVAYQKGVYHGWNAATFSNRGTTERLVQNVEINANDSYEKIDVPKFGSNRPAIFLHDFKQNLTAIVDTVGNRCFVKELDRTKIRNPRMLIEMLRNIDIMAPEVAYAQTRVVRETYNVGDELTKADISVFNSTILSRHCAFRQTYKLKKQEAQTRSRRSAGIGPALTFASMAGEEVQLEEISF</sequence>
<keyword evidence="3 9" id="KW-0812">Transmembrane</keyword>
<dbReference type="GO" id="GO:0001540">
    <property type="term" value="F:amyloid-beta binding"/>
    <property type="evidence" value="ECO:0007669"/>
    <property type="project" value="TreeGrafter"/>
</dbReference>
<evidence type="ECO:0000256" key="1">
    <source>
        <dbReference type="ARBA" id="ARBA00004606"/>
    </source>
</evidence>
<evidence type="ECO:0000256" key="7">
    <source>
        <dbReference type="ARBA" id="ARBA00023157"/>
    </source>
</evidence>
<dbReference type="eggNOG" id="KOG4681">
    <property type="taxonomic scope" value="Eukaryota"/>
</dbReference>
<evidence type="ECO:0000313" key="13">
    <source>
        <dbReference type="EMBL" id="KAF1747959.1"/>
    </source>
</evidence>
<feature type="transmembrane region" description="Helical" evidence="9">
    <location>
        <begin position="102"/>
        <end position="121"/>
    </location>
</feature>
<feature type="domain" description="BRICHOS" evidence="11">
    <location>
        <begin position="172"/>
        <end position="272"/>
    </location>
</feature>
<dbReference type="GO" id="GO:0005794">
    <property type="term" value="C:Golgi apparatus"/>
    <property type="evidence" value="ECO:0007669"/>
    <property type="project" value="TreeGrafter"/>
</dbReference>
<dbReference type="GO" id="GO:0070062">
    <property type="term" value="C:extracellular exosome"/>
    <property type="evidence" value="ECO:0007669"/>
    <property type="project" value="TreeGrafter"/>
</dbReference>
<name>E3LE03_CAERE</name>
<gene>
    <name evidence="12" type="ORF">CRE_00723</name>
    <name evidence="13" type="ORF">GCK72_024425</name>
</gene>
<evidence type="ECO:0000313" key="15">
    <source>
        <dbReference type="Proteomes" id="UP000483820"/>
    </source>
</evidence>
<keyword evidence="6 9" id="KW-0472">Membrane</keyword>
<evidence type="ECO:0000256" key="9">
    <source>
        <dbReference type="RuleBase" id="RU367061"/>
    </source>
</evidence>
<evidence type="ECO:0000313" key="14">
    <source>
        <dbReference type="Proteomes" id="UP000008281"/>
    </source>
</evidence>
<organism evidence="14">
    <name type="scientific">Caenorhabditis remanei</name>
    <name type="common">Caenorhabditis vulgaris</name>
    <dbReference type="NCBI Taxonomy" id="31234"/>
    <lineage>
        <taxon>Eukaryota</taxon>
        <taxon>Metazoa</taxon>
        <taxon>Ecdysozoa</taxon>
        <taxon>Nematoda</taxon>
        <taxon>Chromadorea</taxon>
        <taxon>Rhabditida</taxon>
        <taxon>Rhabditina</taxon>
        <taxon>Rhabditomorpha</taxon>
        <taxon>Rhabditoidea</taxon>
        <taxon>Rhabditidae</taxon>
        <taxon>Peloderinae</taxon>
        <taxon>Caenorhabditis</taxon>
    </lineage>
</organism>
<dbReference type="InterPro" id="IPR007084">
    <property type="entry name" value="BRICHOS_dom"/>
</dbReference>
<feature type="compositionally biased region" description="Basic and acidic residues" evidence="10">
    <location>
        <begin position="51"/>
        <end position="60"/>
    </location>
</feature>
<evidence type="ECO:0000313" key="12">
    <source>
        <dbReference type="EMBL" id="EFO82427.1"/>
    </source>
</evidence>
<reference evidence="12" key="1">
    <citation type="submission" date="2007-07" db="EMBL/GenBank/DDBJ databases">
        <title>PCAP assembly of the Caenorhabditis remanei genome.</title>
        <authorList>
            <consortium name="The Caenorhabditis remanei Sequencing Consortium"/>
            <person name="Wilson R.K."/>
        </authorList>
    </citation>
    <scope>NUCLEOTIDE SEQUENCE [LARGE SCALE GENOMIC DNA]</scope>
    <source>
        <strain evidence="12">PB4641</strain>
    </source>
</reference>
<evidence type="ECO:0000256" key="8">
    <source>
        <dbReference type="ARBA" id="ARBA00023180"/>
    </source>
</evidence>
<keyword evidence="8" id="KW-0325">Glycoprotein</keyword>
<keyword evidence="14" id="KW-1185">Reference proteome</keyword>
<dbReference type="FunCoup" id="E3LE03">
    <property type="interactions" value="848"/>
</dbReference>
<dbReference type="EMBL" id="DS268407">
    <property type="protein sequence ID" value="EFO82427.1"/>
    <property type="molecule type" value="Genomic_DNA"/>
</dbReference>
<comment type="similarity">
    <text evidence="2 9">Belongs to the ITM2 family.</text>
</comment>
<dbReference type="OMA" id="AGNCNHI"/>
<evidence type="ECO:0000256" key="10">
    <source>
        <dbReference type="SAM" id="MobiDB-lite"/>
    </source>
</evidence>
<dbReference type="KEGG" id="crq:GCK72_024425"/>
<accession>E3LE03</accession>
<evidence type="ECO:0000256" key="2">
    <source>
        <dbReference type="ARBA" id="ARBA00006794"/>
    </source>
</evidence>
<dbReference type="InterPro" id="IPR040145">
    <property type="entry name" value="ITM2"/>
</dbReference>
<dbReference type="RefSeq" id="XP_003117829.1">
    <property type="nucleotide sequence ID" value="XM_003117781.1"/>
</dbReference>
<dbReference type="PANTHER" id="PTHR10962:SF1">
    <property type="entry name" value="INTEGRAL MEMBRANE PROTEIN 2"/>
    <property type="match status" value="1"/>
</dbReference>
<dbReference type="InParanoid" id="E3LE03"/>
<comment type="subcellular location">
    <subcellularLocation>
        <location evidence="1 9">Membrane</location>
        <topology evidence="1 9">Single-pass type II membrane protein</topology>
    </subcellularLocation>
</comment>
<dbReference type="Proteomes" id="UP000008281">
    <property type="component" value="Unassembled WGS sequence"/>
</dbReference>
<keyword evidence="7" id="KW-1015">Disulfide bond</keyword>
<proteinExistence type="inferred from homology"/>
<dbReference type="GO" id="GO:0005886">
    <property type="term" value="C:plasma membrane"/>
    <property type="evidence" value="ECO:0007669"/>
    <property type="project" value="UniProtKB-UniRule"/>
</dbReference>
<evidence type="ECO:0000256" key="5">
    <source>
        <dbReference type="ARBA" id="ARBA00022989"/>
    </source>
</evidence>
<evidence type="ECO:0000256" key="4">
    <source>
        <dbReference type="ARBA" id="ARBA00022968"/>
    </source>
</evidence>
<evidence type="ECO:0000259" key="11">
    <source>
        <dbReference type="PROSITE" id="PS50869"/>
    </source>
</evidence>
<feature type="region of interest" description="Disordered" evidence="10">
    <location>
        <begin position="50"/>
        <end position="89"/>
    </location>
</feature>
<reference evidence="13 15" key="2">
    <citation type="submission" date="2019-12" db="EMBL/GenBank/DDBJ databases">
        <title>Chromosome-level assembly of the Caenorhabditis remanei genome.</title>
        <authorList>
            <person name="Teterina A.A."/>
            <person name="Willis J.H."/>
            <person name="Phillips P.C."/>
        </authorList>
    </citation>
    <scope>NUCLEOTIDE SEQUENCE [LARGE SCALE GENOMIC DNA]</scope>
    <source>
        <strain evidence="13 15">PX506</strain>
        <tissue evidence="13">Whole organism</tissue>
    </source>
</reference>
<keyword evidence="9" id="KW-1003">Cell membrane</keyword>
<dbReference type="PROSITE" id="PS50869">
    <property type="entry name" value="BRICHOS"/>
    <property type="match status" value="1"/>
</dbReference>
<dbReference type="OrthoDB" id="9982095at2759"/>
<dbReference type="SMART" id="SM01039">
    <property type="entry name" value="BRICHOS"/>
    <property type="match status" value="1"/>
</dbReference>
<dbReference type="GO" id="GO:0042985">
    <property type="term" value="P:negative regulation of amyloid precursor protein biosynthetic process"/>
    <property type="evidence" value="ECO:0007669"/>
    <property type="project" value="TreeGrafter"/>
</dbReference>
<evidence type="ECO:0000256" key="3">
    <source>
        <dbReference type="ARBA" id="ARBA00022692"/>
    </source>
</evidence>
<dbReference type="GeneID" id="9822509"/>
<dbReference type="AlphaFoldDB" id="E3LE03"/>
<keyword evidence="4 9" id="KW-0735">Signal-anchor</keyword>
<protein>
    <recommendedName>
        <fullName evidence="9">Integral membrane protein 2</fullName>
    </recommendedName>
</protein>
<dbReference type="STRING" id="31234.E3LE03"/>
<keyword evidence="5 9" id="KW-1133">Transmembrane helix</keyword>